<dbReference type="PANTHER" id="PTHR43280">
    <property type="entry name" value="ARAC-FAMILY TRANSCRIPTIONAL REGULATOR"/>
    <property type="match status" value="1"/>
</dbReference>
<reference evidence="5" key="1">
    <citation type="submission" date="2020-10" db="EMBL/GenBank/DDBJ databases">
        <authorList>
            <person name="Gilroy R."/>
        </authorList>
    </citation>
    <scope>NUCLEOTIDE SEQUENCE</scope>
    <source>
        <strain evidence="5">B1-13419</strain>
    </source>
</reference>
<organism evidence="5 6">
    <name type="scientific">Candidatus Cryptobacteroides faecigallinarum</name>
    <dbReference type="NCBI Taxonomy" id="2840763"/>
    <lineage>
        <taxon>Bacteria</taxon>
        <taxon>Pseudomonadati</taxon>
        <taxon>Bacteroidota</taxon>
        <taxon>Bacteroidia</taxon>
        <taxon>Bacteroidales</taxon>
        <taxon>Candidatus Cryptobacteroides</taxon>
    </lineage>
</organism>
<proteinExistence type="predicted"/>
<sequence length="281" mass="32291">MREIQQEITPIAKDDLFIVLDHDNAKFDYPIHCHSEFEINLVLHTSGSRIIGSTKGDFTDIDLILVAPYIPHVWKSELTENRVVTIQFSGEMLNFPIILTKQFHNIRELLTSVESAARFKVSENDEIVSEILSLSAIKGFRSTTRFLEILDSLAGTPHEMTGGINDEMRQSKSRRIAKVLAYTEKNMGRPIKLSEVSNLINMSDSAFSHFFRQHTALSYVTYLNGMRITKACRLLENTMMSVSEICYECGFNNKSNFNRIFFKAKKMTPTDYRKYIDRILV</sequence>
<protein>
    <submittedName>
        <fullName evidence="5">Helix-turn-helix domain-containing protein</fullName>
    </submittedName>
</protein>
<dbReference type="InterPro" id="IPR018060">
    <property type="entry name" value="HTH_AraC"/>
</dbReference>
<evidence type="ECO:0000256" key="1">
    <source>
        <dbReference type="ARBA" id="ARBA00023015"/>
    </source>
</evidence>
<dbReference type="GO" id="GO:0043565">
    <property type="term" value="F:sequence-specific DNA binding"/>
    <property type="evidence" value="ECO:0007669"/>
    <property type="project" value="InterPro"/>
</dbReference>
<comment type="caution">
    <text evidence="5">The sequence shown here is derived from an EMBL/GenBank/DDBJ whole genome shotgun (WGS) entry which is preliminary data.</text>
</comment>
<dbReference type="Proteomes" id="UP000823757">
    <property type="component" value="Unassembled WGS sequence"/>
</dbReference>
<keyword evidence="1" id="KW-0805">Transcription regulation</keyword>
<keyword evidence="3" id="KW-0804">Transcription</keyword>
<evidence type="ECO:0000256" key="2">
    <source>
        <dbReference type="ARBA" id="ARBA00023125"/>
    </source>
</evidence>
<accession>A0A9D9NHR7</accession>
<evidence type="ECO:0000256" key="3">
    <source>
        <dbReference type="ARBA" id="ARBA00023163"/>
    </source>
</evidence>
<dbReference type="InterPro" id="IPR009057">
    <property type="entry name" value="Homeodomain-like_sf"/>
</dbReference>
<dbReference type="EMBL" id="JADIMD010000010">
    <property type="protein sequence ID" value="MBO8473810.1"/>
    <property type="molecule type" value="Genomic_DNA"/>
</dbReference>
<keyword evidence="2" id="KW-0238">DNA-binding</keyword>
<reference evidence="5" key="2">
    <citation type="journal article" date="2021" name="PeerJ">
        <title>Extensive microbial diversity within the chicken gut microbiome revealed by metagenomics and culture.</title>
        <authorList>
            <person name="Gilroy R."/>
            <person name="Ravi A."/>
            <person name="Getino M."/>
            <person name="Pursley I."/>
            <person name="Horton D.L."/>
            <person name="Alikhan N.F."/>
            <person name="Baker D."/>
            <person name="Gharbi K."/>
            <person name="Hall N."/>
            <person name="Watson M."/>
            <person name="Adriaenssens E.M."/>
            <person name="Foster-Nyarko E."/>
            <person name="Jarju S."/>
            <person name="Secka A."/>
            <person name="Antonio M."/>
            <person name="Oren A."/>
            <person name="Chaudhuri R.R."/>
            <person name="La Ragione R."/>
            <person name="Hildebrand F."/>
            <person name="Pallen M.J."/>
        </authorList>
    </citation>
    <scope>NUCLEOTIDE SEQUENCE</scope>
    <source>
        <strain evidence="5">B1-13419</strain>
    </source>
</reference>
<dbReference type="SMART" id="SM00342">
    <property type="entry name" value="HTH_ARAC"/>
    <property type="match status" value="1"/>
</dbReference>
<dbReference type="Pfam" id="PF12833">
    <property type="entry name" value="HTH_18"/>
    <property type="match status" value="1"/>
</dbReference>
<name>A0A9D9NHR7_9BACT</name>
<dbReference type="GO" id="GO:0003700">
    <property type="term" value="F:DNA-binding transcription factor activity"/>
    <property type="evidence" value="ECO:0007669"/>
    <property type="project" value="InterPro"/>
</dbReference>
<dbReference type="Gene3D" id="1.10.10.60">
    <property type="entry name" value="Homeodomain-like"/>
    <property type="match status" value="2"/>
</dbReference>
<feature type="domain" description="HTH araC/xylS-type" evidence="4">
    <location>
        <begin position="177"/>
        <end position="275"/>
    </location>
</feature>
<dbReference type="PANTHER" id="PTHR43280:SF27">
    <property type="entry name" value="TRANSCRIPTIONAL REGULATOR MTLR"/>
    <property type="match status" value="1"/>
</dbReference>
<dbReference type="AlphaFoldDB" id="A0A9D9NHR7"/>
<evidence type="ECO:0000259" key="4">
    <source>
        <dbReference type="PROSITE" id="PS01124"/>
    </source>
</evidence>
<dbReference type="PROSITE" id="PS01124">
    <property type="entry name" value="HTH_ARAC_FAMILY_2"/>
    <property type="match status" value="1"/>
</dbReference>
<gene>
    <name evidence="5" type="ORF">IAB91_00770</name>
</gene>
<evidence type="ECO:0000313" key="6">
    <source>
        <dbReference type="Proteomes" id="UP000823757"/>
    </source>
</evidence>
<evidence type="ECO:0000313" key="5">
    <source>
        <dbReference type="EMBL" id="MBO8473810.1"/>
    </source>
</evidence>
<dbReference type="SUPFAM" id="SSF46689">
    <property type="entry name" value="Homeodomain-like"/>
    <property type="match status" value="2"/>
</dbReference>